<dbReference type="Gene3D" id="1.20.1250.20">
    <property type="entry name" value="MFS general substrate transporter like domains"/>
    <property type="match status" value="1"/>
</dbReference>
<keyword evidence="1" id="KW-1133">Transmembrane helix</keyword>
<proteinExistence type="predicted"/>
<sequence>VFGTVFGPFLSSLGDATGATTLINGVFNTVLCLAGLPANHLLQKYTYRKVGLMGATIYFIGTFGTIFVNSLFQMIISFGILQGIGFGLMMPSAFTAFHGYFEVRRNVMMGICQAVFVAVTITWPALTSFWMENFGFRGTAAIFSALSLNGFLAMSALQPAKWHYKQKKITITEMAKFAPSVEVLVSPQLETKPFGREEQPLVDQKHVAEHPVLKLKTASIASLNGFAASLQNIHQIAGNTVEKNQG</sequence>
<feature type="transmembrane region" description="Helical" evidence="1">
    <location>
        <begin position="50"/>
        <end position="68"/>
    </location>
</feature>
<feature type="transmembrane region" description="Helical" evidence="1">
    <location>
        <begin position="74"/>
        <end position="94"/>
    </location>
</feature>
<dbReference type="EMBL" id="LJIG01000600">
    <property type="protein sequence ID" value="KRT86340.1"/>
    <property type="molecule type" value="Genomic_DNA"/>
</dbReference>
<evidence type="ECO:0000256" key="1">
    <source>
        <dbReference type="SAM" id="Phobius"/>
    </source>
</evidence>
<evidence type="ECO:0000313" key="3">
    <source>
        <dbReference type="Proteomes" id="UP000051574"/>
    </source>
</evidence>
<dbReference type="InterPro" id="IPR011701">
    <property type="entry name" value="MFS"/>
</dbReference>
<dbReference type="AlphaFoldDB" id="A0A0T6BG98"/>
<dbReference type="Proteomes" id="UP000051574">
    <property type="component" value="Unassembled WGS sequence"/>
</dbReference>
<feature type="transmembrane region" description="Helical" evidence="1">
    <location>
        <begin position="16"/>
        <end position="38"/>
    </location>
</feature>
<comment type="caution">
    <text evidence="2">The sequence shown here is derived from an EMBL/GenBank/DDBJ whole genome shotgun (WGS) entry which is preliminary data.</text>
</comment>
<dbReference type="Pfam" id="PF07690">
    <property type="entry name" value="MFS_1"/>
    <property type="match status" value="1"/>
</dbReference>
<keyword evidence="3" id="KW-1185">Reference proteome</keyword>
<feature type="transmembrane region" description="Helical" evidence="1">
    <location>
        <begin position="106"/>
        <end position="126"/>
    </location>
</feature>
<dbReference type="GO" id="GO:0008028">
    <property type="term" value="F:monocarboxylic acid transmembrane transporter activity"/>
    <property type="evidence" value="ECO:0007669"/>
    <property type="project" value="TreeGrafter"/>
</dbReference>
<evidence type="ECO:0000313" key="2">
    <source>
        <dbReference type="EMBL" id="KRT86340.1"/>
    </source>
</evidence>
<dbReference type="InterPro" id="IPR050327">
    <property type="entry name" value="Proton-linked_MCT"/>
</dbReference>
<feature type="transmembrane region" description="Helical" evidence="1">
    <location>
        <begin position="138"/>
        <end position="157"/>
    </location>
</feature>
<accession>A0A0T6BG98</accession>
<name>A0A0T6BG98_9SCAR</name>
<dbReference type="SUPFAM" id="SSF103473">
    <property type="entry name" value="MFS general substrate transporter"/>
    <property type="match status" value="1"/>
</dbReference>
<dbReference type="OrthoDB" id="6499973at2759"/>
<keyword evidence="1" id="KW-0472">Membrane</keyword>
<organism evidence="2 3">
    <name type="scientific">Oryctes borbonicus</name>
    <dbReference type="NCBI Taxonomy" id="1629725"/>
    <lineage>
        <taxon>Eukaryota</taxon>
        <taxon>Metazoa</taxon>
        <taxon>Ecdysozoa</taxon>
        <taxon>Arthropoda</taxon>
        <taxon>Hexapoda</taxon>
        <taxon>Insecta</taxon>
        <taxon>Pterygota</taxon>
        <taxon>Neoptera</taxon>
        <taxon>Endopterygota</taxon>
        <taxon>Coleoptera</taxon>
        <taxon>Polyphaga</taxon>
        <taxon>Scarabaeiformia</taxon>
        <taxon>Scarabaeidae</taxon>
        <taxon>Dynastinae</taxon>
        <taxon>Oryctes</taxon>
    </lineage>
</organism>
<dbReference type="PANTHER" id="PTHR11360">
    <property type="entry name" value="MONOCARBOXYLATE TRANSPORTER"/>
    <property type="match status" value="1"/>
</dbReference>
<reference evidence="2 3" key="1">
    <citation type="submission" date="2015-09" db="EMBL/GenBank/DDBJ databases">
        <title>Draft genome of the scarab beetle Oryctes borbonicus.</title>
        <authorList>
            <person name="Meyer J.M."/>
            <person name="Markov G.V."/>
            <person name="Baskaran P."/>
            <person name="Herrmann M."/>
            <person name="Sommer R.J."/>
            <person name="Roedelsperger C."/>
        </authorList>
    </citation>
    <scope>NUCLEOTIDE SEQUENCE [LARGE SCALE GENOMIC DNA]</scope>
    <source>
        <strain evidence="2">OB123</strain>
        <tissue evidence="2">Whole animal</tissue>
    </source>
</reference>
<keyword evidence="1" id="KW-0812">Transmembrane</keyword>
<dbReference type="PANTHER" id="PTHR11360:SF309">
    <property type="entry name" value="MONOCARBOXYLATE TRANSPORTER 7-LIKE PROTEIN"/>
    <property type="match status" value="1"/>
</dbReference>
<feature type="non-terminal residue" evidence="2">
    <location>
        <position position="246"/>
    </location>
</feature>
<dbReference type="InterPro" id="IPR036259">
    <property type="entry name" value="MFS_trans_sf"/>
</dbReference>
<protein>
    <submittedName>
        <fullName evidence="2">Membrane transporter</fullName>
    </submittedName>
</protein>
<gene>
    <name evidence="2" type="ORF">AMK59_1194</name>
</gene>
<feature type="non-terminal residue" evidence="2">
    <location>
        <position position="1"/>
    </location>
</feature>